<keyword evidence="1" id="KW-0863">Zinc-finger</keyword>
<feature type="compositionally biased region" description="Polar residues" evidence="2">
    <location>
        <begin position="312"/>
        <end position="322"/>
    </location>
</feature>
<feature type="zinc finger region" description="C3H1-type" evidence="1">
    <location>
        <begin position="777"/>
        <end position="803"/>
    </location>
</feature>
<feature type="compositionally biased region" description="Low complexity" evidence="2">
    <location>
        <begin position="282"/>
        <end position="308"/>
    </location>
</feature>
<evidence type="ECO:0000256" key="1">
    <source>
        <dbReference type="PROSITE-ProRule" id="PRU00723"/>
    </source>
</evidence>
<feature type="compositionally biased region" description="Low complexity" evidence="2">
    <location>
        <begin position="898"/>
        <end position="915"/>
    </location>
</feature>
<dbReference type="EMBL" id="OOIP01000004">
    <property type="protein sequence ID" value="SPO36347.1"/>
    <property type="molecule type" value="Genomic_DNA"/>
</dbReference>
<feature type="compositionally biased region" description="Low complexity" evidence="2">
    <location>
        <begin position="821"/>
        <end position="835"/>
    </location>
</feature>
<evidence type="ECO:0000259" key="3">
    <source>
        <dbReference type="PROSITE" id="PS50103"/>
    </source>
</evidence>
<dbReference type="PROSITE" id="PS50828">
    <property type="entry name" value="SMR"/>
    <property type="match status" value="1"/>
</dbReference>
<dbReference type="SMART" id="SM01162">
    <property type="entry name" value="DUF1771"/>
    <property type="match status" value="1"/>
</dbReference>
<dbReference type="GO" id="GO:0008270">
    <property type="term" value="F:zinc ion binding"/>
    <property type="evidence" value="ECO:0007669"/>
    <property type="project" value="UniProtKB-KW"/>
</dbReference>
<dbReference type="InterPro" id="IPR036063">
    <property type="entry name" value="Smr_dom_sf"/>
</dbReference>
<feature type="compositionally biased region" description="Low complexity" evidence="2">
    <location>
        <begin position="60"/>
        <end position="97"/>
    </location>
</feature>
<dbReference type="SMART" id="SM00356">
    <property type="entry name" value="ZnF_C3H1"/>
    <property type="match status" value="2"/>
</dbReference>
<feature type="compositionally biased region" description="Low complexity" evidence="2">
    <location>
        <begin position="477"/>
        <end position="491"/>
    </location>
</feature>
<feature type="compositionally biased region" description="Acidic residues" evidence="2">
    <location>
        <begin position="149"/>
        <end position="166"/>
    </location>
</feature>
<feature type="compositionally biased region" description="Low complexity" evidence="2">
    <location>
        <begin position="139"/>
        <end position="148"/>
    </location>
</feature>
<dbReference type="PROSITE" id="PS50103">
    <property type="entry name" value="ZF_C3H1"/>
    <property type="match status" value="2"/>
</dbReference>
<evidence type="ECO:0008006" key="7">
    <source>
        <dbReference type="Google" id="ProtNLM"/>
    </source>
</evidence>
<keyword evidence="6" id="KW-1185">Reference proteome</keyword>
<sequence>MAGPMTTAASYNSGHAKALLESLLVSGTTPSSATHSTASSSSHTTSNNNNSNNNGGGGSARSTSLTTSSAAPSSSSVSILPNPLSSSAASSSNTSASVNGQLHLTPTFRPHKPSSLSSSASASASEEDSGGRAARRALDGNAGAAYGVDGDDDQDDDDDEGDDDSEMATSPPFSASFKAAQLSMQALHNHHRAPPAAAAAAAAIAPSAPMSHGPTPQAQVAEILALLNDTRLDEEERIDRVRSALTTSLFSREGVVSTPSRLDSLVLELLHRHREDVNPTGASFAPPLSAASPARRPASIRSFSSSRPWTPSKPSFVSTHSNPGPPGFEGGMSSSTSSSGAGFPHQATSPLMTSVGIPPPTALSASGSPKPHPGVIGSGSPRASPRPWNRTLSNLSTTSVSSSLGGETSVGSPISSVPPGLSAASTSRPASPSPFGSPRLNVAATEFRPKGTPTASFGSGAALTPTRPAPWLTRRPSSNASSTNLALANKSHAGAGDDDDDEFSPFGSTKPVPWSSSQAQYGVADTGDSNWYSSGASTTSSNGGWEPGPGTVPASTTGSGGGGGFARSGVPGHPEGDDEAAGFGAAGMTPFDLLYSILVTGTKHGMAEWSPEQVDEALMANGYDFERTLAAISENGGKPLGDGSQSILSGPSGPGGQAKPWGPAAGSPRVEHATGAPGAAAAGPAAVTPNIRAGVNVLTREAFSSMHRNGSGFGASAARFGAAARGLSASPAAASASSPRSPGLAPAGLAGALHGAKVCRYFIAGECRRSDCKFSHDLGRAVCRYWLKGQCAHNPCNFLHDYDALNALAVGITGVQVDPSAAEGGAAAPDQAPQSKPANDDFPELGLGAAAGGAKAAASRGRWSAALQRSNNPNPLTLAQKEGQGVIHLHGRGNLARPAANAAAGAGAGSQRANSSGGGPRGSARVALRAPLLLPTIATGKQAALSYATHRGDSLALAEQRNKLLARASDAFRRGDFAAAKKWSREAAEMNERFQDQSRGAARDILRERMNALRTRLTDPVEAGPSVTANQSDEPGARGMRGKVVGNGLGVCLGVVKPAALQASMPSAMASHLSVDERTECFLDLHGLHSQEAVELVEEFLLGLESEGLQGLAYLAIGRERHSSKETDKRRVKVAGFVKQFLSGYSYPFAEWDGVLVVDHCTHV</sequence>
<organism evidence="5 6">
    <name type="scientific">Pseudozyma flocculosa</name>
    <dbReference type="NCBI Taxonomy" id="84751"/>
    <lineage>
        <taxon>Eukaryota</taxon>
        <taxon>Fungi</taxon>
        <taxon>Dikarya</taxon>
        <taxon>Basidiomycota</taxon>
        <taxon>Ustilaginomycotina</taxon>
        <taxon>Ustilaginomycetes</taxon>
        <taxon>Ustilaginales</taxon>
        <taxon>Ustilaginaceae</taxon>
        <taxon>Pseudozyma</taxon>
    </lineage>
</organism>
<dbReference type="PANTHER" id="PTHR46651">
    <property type="entry name" value="POLYADENYLATE-BINDING PROTEIN-INTERACTING PROTEIN 7"/>
    <property type="match status" value="1"/>
</dbReference>
<dbReference type="InterPro" id="IPR053242">
    <property type="entry name" value="PAM2-like_domain"/>
</dbReference>
<feature type="compositionally biased region" description="Low complexity" evidence="2">
    <location>
        <begin position="529"/>
        <end position="557"/>
    </location>
</feature>
<dbReference type="AlphaFoldDB" id="A0A5C3EY74"/>
<protein>
    <recommendedName>
        <fullName evidence="7">CCCH zinc finger and SMR domain containing protein</fullName>
    </recommendedName>
</protein>
<dbReference type="InterPro" id="IPR000571">
    <property type="entry name" value="Znf_CCCH"/>
</dbReference>
<feature type="region of interest" description="Disordered" evidence="2">
    <location>
        <begin position="898"/>
        <end position="924"/>
    </location>
</feature>
<evidence type="ECO:0000256" key="2">
    <source>
        <dbReference type="SAM" id="MobiDB-lite"/>
    </source>
</evidence>
<feature type="region of interest" description="Disordered" evidence="2">
    <location>
        <begin position="634"/>
        <end position="684"/>
    </location>
</feature>
<feature type="compositionally biased region" description="Low complexity" evidence="2">
    <location>
        <begin position="114"/>
        <end position="124"/>
    </location>
</feature>
<gene>
    <name evidence="5" type="ORF">PSFLO_01818</name>
</gene>
<feature type="domain" description="C3H1-type" evidence="3">
    <location>
        <begin position="758"/>
        <end position="776"/>
    </location>
</feature>
<keyword evidence="1" id="KW-0862">Zinc</keyword>
<evidence type="ECO:0000313" key="5">
    <source>
        <dbReference type="EMBL" id="SPO36347.1"/>
    </source>
</evidence>
<dbReference type="SUPFAM" id="SSF160443">
    <property type="entry name" value="SMR domain-like"/>
    <property type="match status" value="1"/>
</dbReference>
<reference evidence="5 6" key="1">
    <citation type="submission" date="2018-03" db="EMBL/GenBank/DDBJ databases">
        <authorList>
            <person name="Guldener U."/>
        </authorList>
    </citation>
    <scope>NUCLEOTIDE SEQUENCE [LARGE SCALE GENOMIC DNA]</scope>
    <source>
        <strain evidence="5 6">DAOM196992</strain>
    </source>
</reference>
<dbReference type="OrthoDB" id="3247158at2759"/>
<accession>A0A5C3EY74</accession>
<dbReference type="PANTHER" id="PTHR46651:SF1">
    <property type="entry name" value="SMALL MUTS RELATED FAMILY PROTEIN"/>
    <property type="match status" value="1"/>
</dbReference>
<feature type="region of interest" description="Disordered" evidence="2">
    <location>
        <begin position="27"/>
        <end position="172"/>
    </location>
</feature>
<dbReference type="InterPro" id="IPR002625">
    <property type="entry name" value="Smr_dom"/>
</dbReference>
<feature type="region of interest" description="Disordered" evidence="2">
    <location>
        <begin position="821"/>
        <end position="845"/>
    </location>
</feature>
<name>A0A5C3EY74_9BASI</name>
<feature type="domain" description="C3H1-type" evidence="3">
    <location>
        <begin position="777"/>
        <end position="803"/>
    </location>
</feature>
<evidence type="ECO:0000313" key="6">
    <source>
        <dbReference type="Proteomes" id="UP000323386"/>
    </source>
</evidence>
<dbReference type="Proteomes" id="UP000323386">
    <property type="component" value="Unassembled WGS sequence"/>
</dbReference>
<dbReference type="Pfam" id="PF08590">
    <property type="entry name" value="DUF1771"/>
    <property type="match status" value="1"/>
</dbReference>
<feature type="region of interest" description="Disordered" evidence="2">
    <location>
        <begin position="278"/>
        <end position="583"/>
    </location>
</feature>
<feature type="compositionally biased region" description="Low complexity" evidence="2">
    <location>
        <begin position="27"/>
        <end position="53"/>
    </location>
</feature>
<feature type="domain" description="Smr" evidence="4">
    <location>
        <begin position="1083"/>
        <end position="1161"/>
    </location>
</feature>
<evidence type="ECO:0000259" key="4">
    <source>
        <dbReference type="PROSITE" id="PS50828"/>
    </source>
</evidence>
<feature type="compositionally biased region" description="Low complexity" evidence="2">
    <location>
        <begin position="391"/>
        <end position="434"/>
    </location>
</feature>
<proteinExistence type="predicted"/>
<dbReference type="Gene3D" id="3.30.1370.110">
    <property type="match status" value="1"/>
</dbReference>
<dbReference type="InterPro" id="IPR013899">
    <property type="entry name" value="DUF1771"/>
</dbReference>
<dbReference type="Gene3D" id="3.30.1370.210">
    <property type="match status" value="1"/>
</dbReference>
<keyword evidence="1" id="KW-0479">Metal-binding</keyword>
<feature type="compositionally biased region" description="Low complexity" evidence="2">
    <location>
        <begin position="673"/>
        <end position="684"/>
    </location>
</feature>
<feature type="compositionally biased region" description="Low complexity" evidence="2">
    <location>
        <begin position="331"/>
        <end position="342"/>
    </location>
</feature>
<feature type="zinc finger region" description="C3H1-type" evidence="1">
    <location>
        <begin position="758"/>
        <end position="776"/>
    </location>
</feature>